<keyword evidence="1" id="KW-0732">Signal</keyword>
<evidence type="ECO:0000313" key="2">
    <source>
        <dbReference type="EMBL" id="EEF45555.1"/>
    </source>
</evidence>
<proteinExistence type="predicted"/>
<dbReference type="EMBL" id="EQ973812">
    <property type="protein sequence ID" value="EEF45555.1"/>
    <property type="molecule type" value="Genomic_DNA"/>
</dbReference>
<keyword evidence="3" id="KW-1185">Reference proteome</keyword>
<protein>
    <submittedName>
        <fullName evidence="2">Phylloplanin, putative</fullName>
    </submittedName>
</protein>
<dbReference type="eggNOG" id="ENOG502S17U">
    <property type="taxonomic scope" value="Eukaryota"/>
</dbReference>
<dbReference type="KEGG" id="rcu:8278745"/>
<dbReference type="InterPro" id="IPR040404">
    <property type="entry name" value="Phylloplanin-like"/>
</dbReference>
<name>B9RT72_RICCO</name>
<accession>B9RT72</accession>
<evidence type="ECO:0000313" key="3">
    <source>
        <dbReference type="Proteomes" id="UP000008311"/>
    </source>
</evidence>
<evidence type="ECO:0000256" key="1">
    <source>
        <dbReference type="SAM" id="SignalP"/>
    </source>
</evidence>
<dbReference type="OMA" id="FQMEADA"/>
<dbReference type="PANTHER" id="PTHR34458:SF5">
    <property type="entry name" value="POLLEN OLE E 1 ALLERGEN AND EXTENSIN FAMILY PROTEIN"/>
    <property type="match status" value="1"/>
</dbReference>
<gene>
    <name evidence="2" type="ORF">RCOM_0681470</name>
</gene>
<dbReference type="FunCoup" id="B9RT72">
    <property type="interactions" value="264"/>
</dbReference>
<dbReference type="PANTHER" id="PTHR34458">
    <property type="entry name" value="POLLEN OLE E 1 ALLERGEN AND EXTENSIN FAMILY PROTEIN-RELATED"/>
    <property type="match status" value="1"/>
</dbReference>
<feature type="signal peptide" evidence="1">
    <location>
        <begin position="1"/>
        <end position="17"/>
    </location>
</feature>
<organism evidence="2 3">
    <name type="scientific">Ricinus communis</name>
    <name type="common">Castor bean</name>
    <dbReference type="NCBI Taxonomy" id="3988"/>
    <lineage>
        <taxon>Eukaryota</taxon>
        <taxon>Viridiplantae</taxon>
        <taxon>Streptophyta</taxon>
        <taxon>Embryophyta</taxon>
        <taxon>Tracheophyta</taxon>
        <taxon>Spermatophyta</taxon>
        <taxon>Magnoliopsida</taxon>
        <taxon>eudicotyledons</taxon>
        <taxon>Gunneridae</taxon>
        <taxon>Pentapetalae</taxon>
        <taxon>rosids</taxon>
        <taxon>fabids</taxon>
        <taxon>Malpighiales</taxon>
        <taxon>Euphorbiaceae</taxon>
        <taxon>Acalyphoideae</taxon>
        <taxon>Acalypheae</taxon>
        <taxon>Ricinus</taxon>
    </lineage>
</organism>
<dbReference type="InParanoid" id="B9RT72"/>
<dbReference type="AlphaFoldDB" id="B9RT72"/>
<dbReference type="Proteomes" id="UP000008311">
    <property type="component" value="Unassembled WGS sequence"/>
</dbReference>
<dbReference type="STRING" id="3988.B9RT72"/>
<feature type="chain" id="PRO_5002888693" evidence="1">
    <location>
        <begin position="18"/>
        <end position="152"/>
    </location>
</feature>
<sequence>MALKSFLLVFFLVAVMAATITEAQLGIVGGLLGLIRIQGTVFCTANGNMGANGTATPVFPNAQVQLMCGSQMISTATTNRFGIFSIVLDPLQYVVSSVLSGCFLKVGTPLSNCDSSLPTGGLLQSPLELVGSTIVGILRVINIIPTGFLFMA</sequence>
<reference evidence="3" key="1">
    <citation type="journal article" date="2010" name="Nat. Biotechnol.">
        <title>Draft genome sequence of the oilseed species Ricinus communis.</title>
        <authorList>
            <person name="Chan A.P."/>
            <person name="Crabtree J."/>
            <person name="Zhao Q."/>
            <person name="Lorenzi H."/>
            <person name="Orvis J."/>
            <person name="Puiu D."/>
            <person name="Melake-Berhan A."/>
            <person name="Jones K.M."/>
            <person name="Redman J."/>
            <person name="Chen G."/>
            <person name="Cahoon E.B."/>
            <person name="Gedil M."/>
            <person name="Stanke M."/>
            <person name="Haas B.J."/>
            <person name="Wortman J.R."/>
            <person name="Fraser-Liggett C.M."/>
            <person name="Ravel J."/>
            <person name="Rabinowicz P.D."/>
        </authorList>
    </citation>
    <scope>NUCLEOTIDE SEQUENCE [LARGE SCALE GENOMIC DNA]</scope>
    <source>
        <strain evidence="3">cv. Hale</strain>
    </source>
</reference>
<dbReference type="OrthoDB" id="905355at2759"/>